<protein>
    <submittedName>
        <fullName evidence="2">FRG domain-containing protein</fullName>
    </submittedName>
</protein>
<reference evidence="2 3" key="1">
    <citation type="submission" date="2017-05" db="EMBL/GenBank/DDBJ databases">
        <authorList>
            <person name="Varghese N."/>
            <person name="Submissions S."/>
        </authorList>
    </citation>
    <scope>NUCLEOTIDE SEQUENCE [LARGE SCALE GENOMIC DNA]</scope>
    <source>
        <strain evidence="2 3">DSM 15949</strain>
    </source>
</reference>
<proteinExistence type="predicted"/>
<organism evidence="2 3">
    <name type="scientific">Roseibium denhamense</name>
    <dbReference type="NCBI Taxonomy" id="76305"/>
    <lineage>
        <taxon>Bacteria</taxon>
        <taxon>Pseudomonadati</taxon>
        <taxon>Pseudomonadota</taxon>
        <taxon>Alphaproteobacteria</taxon>
        <taxon>Hyphomicrobiales</taxon>
        <taxon>Stappiaceae</taxon>
        <taxon>Roseibium</taxon>
    </lineage>
</organism>
<dbReference type="RefSeq" id="WP_155193786.1">
    <property type="nucleotide sequence ID" value="NZ_BAAAEA010000002.1"/>
</dbReference>
<name>A0ABY1P1N2_9HYPH</name>
<dbReference type="InterPro" id="IPR014966">
    <property type="entry name" value="FRG-dom"/>
</dbReference>
<evidence type="ECO:0000259" key="1">
    <source>
        <dbReference type="SMART" id="SM00901"/>
    </source>
</evidence>
<dbReference type="EMBL" id="FXTT01000003">
    <property type="protein sequence ID" value="SMP24216.1"/>
    <property type="molecule type" value="Genomic_DNA"/>
</dbReference>
<keyword evidence="3" id="KW-1185">Reference proteome</keyword>
<accession>A0ABY1P1N2</accession>
<evidence type="ECO:0000313" key="2">
    <source>
        <dbReference type="EMBL" id="SMP24216.1"/>
    </source>
</evidence>
<sequence>MSFQEFGSMEHPISWSEFETCVEEDRKEIKQRISGDSISYFDHWIYRGQSNANWGLKTSLERYLARVFDVEIDNIDAIDYYRIVAGVVPAVNSLASAKFESVDIHVDIRPYFSLPYLEFLYYARHHGFPTPILDWSKSHYVAAYFAFQFAVKDQPVAIFAFNDNDGDTRGGWVGEPAIHSLGPYVQTHLRHYRQQSIYTYCAGKVSDRTAFMPHDSAVRANPRNNKVKKYIISGEMREEVMDKLFRMNINSFTLFESEEGLMEYLAYKEIEGARVRHKRLINLSDDTPF</sequence>
<gene>
    <name evidence="2" type="ORF">SAMN06265374_2395</name>
</gene>
<feature type="domain" description="FRG" evidence="1">
    <location>
        <begin position="40"/>
        <end position="159"/>
    </location>
</feature>
<comment type="caution">
    <text evidence="2">The sequence shown here is derived from an EMBL/GenBank/DDBJ whole genome shotgun (WGS) entry which is preliminary data.</text>
</comment>
<dbReference type="Pfam" id="PF08867">
    <property type="entry name" value="FRG"/>
    <property type="match status" value="1"/>
</dbReference>
<dbReference type="SMART" id="SM00901">
    <property type="entry name" value="FRG"/>
    <property type="match status" value="1"/>
</dbReference>
<evidence type="ECO:0000313" key="3">
    <source>
        <dbReference type="Proteomes" id="UP001157914"/>
    </source>
</evidence>
<dbReference type="Proteomes" id="UP001157914">
    <property type="component" value="Unassembled WGS sequence"/>
</dbReference>